<keyword evidence="6" id="KW-0675">Receptor</keyword>
<dbReference type="GO" id="GO:0005886">
    <property type="term" value="C:plasma membrane"/>
    <property type="evidence" value="ECO:0007669"/>
    <property type="project" value="UniProtKB-SubCell"/>
</dbReference>
<proteinExistence type="predicted"/>
<dbReference type="RefSeq" id="XP_031784454.1">
    <property type="nucleotide sequence ID" value="XM_031928594.1"/>
</dbReference>
<evidence type="ECO:0000313" key="11">
    <source>
        <dbReference type="Proteomes" id="UP000002358"/>
    </source>
</evidence>
<reference evidence="10" key="1">
    <citation type="submission" date="2021-01" db="UniProtKB">
        <authorList>
            <consortium name="EnsemblMetazoa"/>
        </authorList>
    </citation>
    <scope>IDENTIFICATION</scope>
</reference>
<keyword evidence="9" id="KW-0732">Signal</keyword>
<dbReference type="EnsemblMetazoa" id="XM_031928594">
    <property type="protein sequence ID" value="XP_031784454"/>
    <property type="gene ID" value="LOC116417138"/>
</dbReference>
<dbReference type="Gene3D" id="1.10.287.70">
    <property type="match status" value="1"/>
</dbReference>
<comment type="subcellular location">
    <subcellularLocation>
        <location evidence="1">Cell membrane</location>
        <topology evidence="1">Multi-pass membrane protein</topology>
    </subcellularLocation>
</comment>
<organism evidence="10 11">
    <name type="scientific">Nasonia vitripennis</name>
    <name type="common">Parasitic wasp</name>
    <dbReference type="NCBI Taxonomy" id="7425"/>
    <lineage>
        <taxon>Eukaryota</taxon>
        <taxon>Metazoa</taxon>
        <taxon>Ecdysozoa</taxon>
        <taxon>Arthropoda</taxon>
        <taxon>Hexapoda</taxon>
        <taxon>Insecta</taxon>
        <taxon>Pterygota</taxon>
        <taxon>Neoptera</taxon>
        <taxon>Endopterygota</taxon>
        <taxon>Hymenoptera</taxon>
        <taxon>Apocrita</taxon>
        <taxon>Proctotrupomorpha</taxon>
        <taxon>Chalcidoidea</taxon>
        <taxon>Pteromalidae</taxon>
        <taxon>Pteromalinae</taxon>
        <taxon>Nasonia</taxon>
    </lineage>
</organism>
<evidence type="ECO:0000256" key="5">
    <source>
        <dbReference type="ARBA" id="ARBA00023136"/>
    </source>
</evidence>
<evidence type="ECO:0000256" key="7">
    <source>
        <dbReference type="ARBA" id="ARBA00023180"/>
    </source>
</evidence>
<protein>
    <submittedName>
        <fullName evidence="10">Uncharacterized protein</fullName>
    </submittedName>
</protein>
<evidence type="ECO:0000256" key="6">
    <source>
        <dbReference type="ARBA" id="ARBA00023170"/>
    </source>
</evidence>
<keyword evidence="4 8" id="KW-1133">Transmembrane helix</keyword>
<feature type="transmembrane region" description="Helical" evidence="8">
    <location>
        <begin position="375"/>
        <end position="394"/>
    </location>
</feature>
<evidence type="ECO:0000256" key="2">
    <source>
        <dbReference type="ARBA" id="ARBA00022475"/>
    </source>
</evidence>
<keyword evidence="7" id="KW-0325">Glycoprotein</keyword>
<feature type="signal peptide" evidence="9">
    <location>
        <begin position="1"/>
        <end position="20"/>
    </location>
</feature>
<dbReference type="Proteomes" id="UP000002358">
    <property type="component" value="Chromosome 4"/>
</dbReference>
<sequence length="587" mass="68353">MLLFWCKISLLSALVSCIAGNTKLPFQPISKHADFNSKTLVSCFRVVVNKTFDQNIKTFALYFDDDIVCHRIFITLHSKSQVFLSKEVLKMSMRRKGIVILIRYVHKLYKYFNETFLSIVYARYLVVTDIHVKELLELTNVLRKNNFTYVVFLSISTTGSVSFSKFNYEKMRANQEISLDVYNCETDLKNESLTSNFATINCPIRGCSLTYLRVNEGVQFSNGLRLHRNSRGRKILEMFGNVSRIKYRDYNNDKLSWDRAVELLKRGEIDIIYGSDLPSGDKQILRLDFTGSYGTEKFVFIDKISYERLNYVTNFLAPFKWKIWLCMILSVALYSAYICLLQNYYRIGLTGEYLRIMDAYAVMFNQTFRLPNKSAFRFIVIIWILGNMITNLYYQSELKSYIIVTKEIKLESFLDVMLANRQLGDPSFIRDILEDYDNETVMHILYKRYRNILPNEMLSALQNNTIIAFPKYLILDLVDQYNEKSNKSINNIYTLKQIVAEYPLILYLQHGHPYLSRLSQILSRTAQGGLLKFNDEIILDKEGAESSETMLDMKQIILAFELLVVGCAISTACFMYVLFVCKIKSLL</sequence>
<dbReference type="PANTHER" id="PTHR42643:SF24">
    <property type="entry name" value="IONOTROPIC RECEPTOR 60A"/>
    <property type="match status" value="1"/>
</dbReference>
<dbReference type="SUPFAM" id="SSF53850">
    <property type="entry name" value="Periplasmic binding protein-like II"/>
    <property type="match status" value="1"/>
</dbReference>
<evidence type="ECO:0000313" key="10">
    <source>
        <dbReference type="EnsemblMetazoa" id="XP_031784454"/>
    </source>
</evidence>
<feature type="chain" id="PRO_5029603809" evidence="9">
    <location>
        <begin position="21"/>
        <end position="587"/>
    </location>
</feature>
<keyword evidence="2" id="KW-1003">Cell membrane</keyword>
<evidence type="ECO:0000256" key="4">
    <source>
        <dbReference type="ARBA" id="ARBA00022989"/>
    </source>
</evidence>
<evidence type="ECO:0000256" key="8">
    <source>
        <dbReference type="SAM" id="Phobius"/>
    </source>
</evidence>
<feature type="transmembrane region" description="Helical" evidence="8">
    <location>
        <begin position="323"/>
        <end position="345"/>
    </location>
</feature>
<dbReference type="GeneID" id="116417138"/>
<keyword evidence="3 8" id="KW-0812">Transmembrane</keyword>
<dbReference type="PANTHER" id="PTHR42643">
    <property type="entry name" value="IONOTROPIC RECEPTOR 20A-RELATED"/>
    <property type="match status" value="1"/>
</dbReference>
<accession>A0A7M7QEN0</accession>
<keyword evidence="11" id="KW-1185">Reference proteome</keyword>
<dbReference type="KEGG" id="nvi:116417138"/>
<dbReference type="AlphaFoldDB" id="A0A7M7QEN0"/>
<keyword evidence="5 8" id="KW-0472">Membrane</keyword>
<evidence type="ECO:0000256" key="3">
    <source>
        <dbReference type="ARBA" id="ARBA00022692"/>
    </source>
</evidence>
<feature type="transmembrane region" description="Helical" evidence="8">
    <location>
        <begin position="556"/>
        <end position="579"/>
    </location>
</feature>
<dbReference type="FunCoup" id="A0A7M7QEN0">
    <property type="interactions" value="22"/>
</dbReference>
<evidence type="ECO:0000256" key="1">
    <source>
        <dbReference type="ARBA" id="ARBA00004651"/>
    </source>
</evidence>
<dbReference type="InterPro" id="IPR052192">
    <property type="entry name" value="Insect_Ionotropic_Sensory_Rcpt"/>
</dbReference>
<dbReference type="InParanoid" id="A0A7M7QEN0"/>
<evidence type="ECO:0000256" key="9">
    <source>
        <dbReference type="SAM" id="SignalP"/>
    </source>
</evidence>
<name>A0A7M7QEN0_NASVI</name>